<dbReference type="InterPro" id="IPR018958">
    <property type="entry name" value="Knr4/Smi1-like_dom"/>
</dbReference>
<protein>
    <submittedName>
        <fullName evidence="2">SMI1 / KNR4 family (SUKH-1)</fullName>
    </submittedName>
</protein>
<gene>
    <name evidence="2" type="ORF">SAMN05216297_107196</name>
</gene>
<accession>A0A1I1S2A4</accession>
<dbReference type="STRING" id="739143.SAMN05216297_107196"/>
<dbReference type="InterPro" id="IPR037883">
    <property type="entry name" value="Knr4/Smi1-like_sf"/>
</dbReference>
<name>A0A1I1S2A4_9FLAO</name>
<dbReference type="EMBL" id="FOMH01000007">
    <property type="protein sequence ID" value="SFD38678.1"/>
    <property type="molecule type" value="Genomic_DNA"/>
</dbReference>
<dbReference type="Pfam" id="PF09346">
    <property type="entry name" value="SMI1_KNR4"/>
    <property type="match status" value="1"/>
</dbReference>
<organism evidence="2 3">
    <name type="scientific">Flavobacterium phragmitis</name>
    <dbReference type="NCBI Taxonomy" id="739143"/>
    <lineage>
        <taxon>Bacteria</taxon>
        <taxon>Pseudomonadati</taxon>
        <taxon>Bacteroidota</taxon>
        <taxon>Flavobacteriia</taxon>
        <taxon>Flavobacteriales</taxon>
        <taxon>Flavobacteriaceae</taxon>
        <taxon>Flavobacterium</taxon>
    </lineage>
</organism>
<dbReference type="AlphaFoldDB" id="A0A1I1S2A4"/>
<evidence type="ECO:0000313" key="2">
    <source>
        <dbReference type="EMBL" id="SFD38678.1"/>
    </source>
</evidence>
<reference evidence="3" key="1">
    <citation type="submission" date="2016-10" db="EMBL/GenBank/DDBJ databases">
        <authorList>
            <person name="Varghese N."/>
            <person name="Submissions S."/>
        </authorList>
    </citation>
    <scope>NUCLEOTIDE SEQUENCE [LARGE SCALE GENOMIC DNA]</scope>
    <source>
        <strain evidence="3">CGMCC 1.10370</strain>
    </source>
</reference>
<evidence type="ECO:0000313" key="3">
    <source>
        <dbReference type="Proteomes" id="UP000199672"/>
    </source>
</evidence>
<dbReference type="RefSeq" id="WP_091494608.1">
    <property type="nucleotide sequence ID" value="NZ_FOMH01000007.1"/>
</dbReference>
<proteinExistence type="predicted"/>
<dbReference type="SUPFAM" id="SSF160631">
    <property type="entry name" value="SMI1/KNR4-like"/>
    <property type="match status" value="1"/>
</dbReference>
<sequence length="203" mass="23789">MNIAEKYIIGLKEAYLDNNGKEIWDHFEKIKHGANKEDIAKIKEVYPDVPEALINLLEYADGTYWREYAGEEITLYFLGSDVEEYPYYLLSSKEMVQNKDIATKYYSDYIERKYDADEVEIDEKITDKSATVKWLHFSDCMNNGGTSQLFIDFSPSKKGKKGQIVRFLHDPDEFAVIADSFEEYLKRVIDNEYDFINEDTTEE</sequence>
<dbReference type="OrthoDB" id="6933666at2"/>
<evidence type="ECO:0000259" key="1">
    <source>
        <dbReference type="Pfam" id="PF09346"/>
    </source>
</evidence>
<feature type="domain" description="Knr4/Smi1-like" evidence="1">
    <location>
        <begin position="33"/>
        <end position="186"/>
    </location>
</feature>
<dbReference type="Proteomes" id="UP000199672">
    <property type="component" value="Unassembled WGS sequence"/>
</dbReference>
<keyword evidence="3" id="KW-1185">Reference proteome</keyword>